<name>A0A1B6EYD3_9HEMI</name>
<evidence type="ECO:0000256" key="2">
    <source>
        <dbReference type="ARBA" id="ARBA00009208"/>
    </source>
</evidence>
<dbReference type="GO" id="GO:0005634">
    <property type="term" value="C:nucleus"/>
    <property type="evidence" value="ECO:0007669"/>
    <property type="project" value="UniProtKB-SubCell"/>
</dbReference>
<feature type="compositionally biased region" description="Polar residues" evidence="8">
    <location>
        <begin position="28"/>
        <end position="38"/>
    </location>
</feature>
<keyword evidence="6" id="KW-0539">Nucleus</keyword>
<dbReference type="EMBL" id="GECZ01027106">
    <property type="protein sequence ID" value="JAS42663.1"/>
    <property type="molecule type" value="Transcribed_RNA"/>
</dbReference>
<evidence type="ECO:0000313" key="10">
    <source>
        <dbReference type="EMBL" id="JAS42663.1"/>
    </source>
</evidence>
<evidence type="ECO:0000256" key="3">
    <source>
        <dbReference type="ARBA" id="ARBA00023015"/>
    </source>
</evidence>
<dbReference type="SUPFAM" id="SSF57959">
    <property type="entry name" value="Leucine zipper domain"/>
    <property type="match status" value="1"/>
</dbReference>
<dbReference type="CDD" id="cd14695">
    <property type="entry name" value="bZIP_HLF"/>
    <property type="match status" value="1"/>
</dbReference>
<feature type="domain" description="BZIP" evidence="9">
    <location>
        <begin position="90"/>
        <end position="153"/>
    </location>
</feature>
<dbReference type="PANTHER" id="PTHR11988:SF27">
    <property type="entry name" value="GH27708P"/>
    <property type="match status" value="1"/>
</dbReference>
<dbReference type="SMART" id="SM00338">
    <property type="entry name" value="BRLZ"/>
    <property type="match status" value="1"/>
</dbReference>
<dbReference type="Gene3D" id="1.20.5.170">
    <property type="match status" value="1"/>
</dbReference>
<evidence type="ECO:0000256" key="1">
    <source>
        <dbReference type="ARBA" id="ARBA00004123"/>
    </source>
</evidence>
<evidence type="ECO:0000256" key="8">
    <source>
        <dbReference type="SAM" id="MobiDB-lite"/>
    </source>
</evidence>
<evidence type="ECO:0000256" key="6">
    <source>
        <dbReference type="ARBA" id="ARBA00023242"/>
    </source>
</evidence>
<evidence type="ECO:0000256" key="4">
    <source>
        <dbReference type="ARBA" id="ARBA00023125"/>
    </source>
</evidence>
<dbReference type="PANTHER" id="PTHR11988">
    <property type="entry name" value="THYROTROPH EMBRYONIC FACTOR RELATED"/>
    <property type="match status" value="1"/>
</dbReference>
<feature type="compositionally biased region" description="Polar residues" evidence="8">
    <location>
        <begin position="45"/>
        <end position="55"/>
    </location>
</feature>
<dbReference type="PROSITE" id="PS50217">
    <property type="entry name" value="BZIP"/>
    <property type="match status" value="1"/>
</dbReference>
<feature type="coiled-coil region" evidence="7">
    <location>
        <begin position="122"/>
        <end position="156"/>
    </location>
</feature>
<evidence type="ECO:0000256" key="5">
    <source>
        <dbReference type="ARBA" id="ARBA00023163"/>
    </source>
</evidence>
<sequence length="161" mass="18509">MDGLDNHTSCANTISGNNSTGTKRDRSCSPSECMSPDTMNPPSPADSTLSMSSSIRNFDSKLRNYSDDDIRPVNVVKKSRKQFVPEELKDDKYWARRRKNNMAAKRSRDARRMKENQIAQRASFLEKENMGLRQEIERLRNENIMLRNNLAKYAEVKNSTT</sequence>
<dbReference type="InterPro" id="IPR046347">
    <property type="entry name" value="bZIP_sf"/>
</dbReference>
<evidence type="ECO:0000259" key="9">
    <source>
        <dbReference type="PROSITE" id="PS50217"/>
    </source>
</evidence>
<dbReference type="Pfam" id="PF07716">
    <property type="entry name" value="bZIP_2"/>
    <property type="match status" value="1"/>
</dbReference>
<feature type="compositionally biased region" description="Polar residues" evidence="8">
    <location>
        <begin position="1"/>
        <end position="21"/>
    </location>
</feature>
<keyword evidence="4" id="KW-0238">DNA-binding</keyword>
<dbReference type="InterPro" id="IPR004827">
    <property type="entry name" value="bZIP"/>
</dbReference>
<feature type="region of interest" description="Disordered" evidence="8">
    <location>
        <begin position="1"/>
        <end position="55"/>
    </location>
</feature>
<accession>A0A1B6EYD3</accession>
<dbReference type="GO" id="GO:0000981">
    <property type="term" value="F:DNA-binding transcription factor activity, RNA polymerase II-specific"/>
    <property type="evidence" value="ECO:0007669"/>
    <property type="project" value="TreeGrafter"/>
</dbReference>
<dbReference type="AlphaFoldDB" id="A0A1B6EYD3"/>
<evidence type="ECO:0000256" key="7">
    <source>
        <dbReference type="SAM" id="Coils"/>
    </source>
</evidence>
<proteinExistence type="inferred from homology"/>
<reference evidence="10" key="1">
    <citation type="submission" date="2015-11" db="EMBL/GenBank/DDBJ databases">
        <title>De novo transcriptome assembly of four potential Pierce s Disease insect vectors from Arizona vineyards.</title>
        <authorList>
            <person name="Tassone E.E."/>
        </authorList>
    </citation>
    <scope>NUCLEOTIDE SEQUENCE</scope>
</reference>
<dbReference type="InterPro" id="IPR040223">
    <property type="entry name" value="PAR_bZIP"/>
</dbReference>
<keyword evidence="5" id="KW-0804">Transcription</keyword>
<gene>
    <name evidence="10" type="ORF">g.6832</name>
</gene>
<keyword evidence="7" id="KW-0175">Coiled coil</keyword>
<keyword evidence="3" id="KW-0805">Transcription regulation</keyword>
<comment type="subcellular location">
    <subcellularLocation>
        <location evidence="1">Nucleus</location>
    </subcellularLocation>
</comment>
<dbReference type="GO" id="GO:0000978">
    <property type="term" value="F:RNA polymerase II cis-regulatory region sequence-specific DNA binding"/>
    <property type="evidence" value="ECO:0007669"/>
    <property type="project" value="TreeGrafter"/>
</dbReference>
<organism evidence="10">
    <name type="scientific">Cuerna arida</name>
    <dbReference type="NCBI Taxonomy" id="1464854"/>
    <lineage>
        <taxon>Eukaryota</taxon>
        <taxon>Metazoa</taxon>
        <taxon>Ecdysozoa</taxon>
        <taxon>Arthropoda</taxon>
        <taxon>Hexapoda</taxon>
        <taxon>Insecta</taxon>
        <taxon>Pterygota</taxon>
        <taxon>Neoptera</taxon>
        <taxon>Paraneoptera</taxon>
        <taxon>Hemiptera</taxon>
        <taxon>Auchenorrhyncha</taxon>
        <taxon>Membracoidea</taxon>
        <taxon>Cicadellidae</taxon>
        <taxon>Cicadellinae</taxon>
        <taxon>Proconiini</taxon>
        <taxon>Cuerna</taxon>
    </lineage>
</organism>
<comment type="similarity">
    <text evidence="2">Belongs to the bZIP family. PAR subfamily.</text>
</comment>
<protein>
    <recommendedName>
        <fullName evidence="9">BZIP domain-containing protein</fullName>
    </recommendedName>
</protein>
<dbReference type="FunFam" id="1.20.5.170:FF:000007">
    <property type="entry name" value="hepatic leukemia factor isoform X2"/>
    <property type="match status" value="1"/>
</dbReference>